<dbReference type="EMBL" id="FOXM01000003">
    <property type="protein sequence ID" value="SFP56305.1"/>
    <property type="molecule type" value="Genomic_DNA"/>
</dbReference>
<feature type="transmembrane region" description="Helical" evidence="1">
    <location>
        <begin position="6"/>
        <end position="22"/>
    </location>
</feature>
<dbReference type="OrthoDB" id="6074146at2"/>
<dbReference type="Proteomes" id="UP000243084">
    <property type="component" value="Unassembled WGS sequence"/>
</dbReference>
<keyword evidence="3" id="KW-1185">Reference proteome</keyword>
<accession>A0A1I5RCX1</accession>
<evidence type="ECO:0000313" key="2">
    <source>
        <dbReference type="EMBL" id="SFP56305.1"/>
    </source>
</evidence>
<reference evidence="3" key="1">
    <citation type="submission" date="2016-10" db="EMBL/GenBank/DDBJ databases">
        <authorList>
            <person name="Varghese N."/>
            <person name="Submissions S."/>
        </authorList>
    </citation>
    <scope>NUCLEOTIDE SEQUENCE [LARGE SCALE GENOMIC DNA]</scope>
    <source>
        <strain evidence="3">JCM 18195</strain>
    </source>
</reference>
<organism evidence="2 3">
    <name type="scientific">Geopseudomonas sagittaria</name>
    <dbReference type="NCBI Taxonomy" id="1135990"/>
    <lineage>
        <taxon>Bacteria</taxon>
        <taxon>Pseudomonadati</taxon>
        <taxon>Pseudomonadota</taxon>
        <taxon>Gammaproteobacteria</taxon>
        <taxon>Pseudomonadales</taxon>
        <taxon>Pseudomonadaceae</taxon>
        <taxon>Geopseudomonas</taxon>
    </lineage>
</organism>
<evidence type="ECO:0000313" key="3">
    <source>
        <dbReference type="Proteomes" id="UP000243084"/>
    </source>
</evidence>
<feature type="transmembrane region" description="Helical" evidence="1">
    <location>
        <begin position="55"/>
        <end position="74"/>
    </location>
</feature>
<protein>
    <submittedName>
        <fullName evidence="2">Uncharacterized protein</fullName>
    </submittedName>
</protein>
<keyword evidence="1" id="KW-0812">Transmembrane</keyword>
<sequence length="415" mass="46248">MDALLIVGGLLLILFGLLWLVARAFATSLLWGCASLLPPLTLVFILAQWRRARSAVVLMGLGCIPLVVGLTLLASHDADRLAAILSLRWLEEEPKLARDLDIRLRAEFNGTSFAPELGELIDGTLVLREGDDFFARRELSIRLPAYAGGDLRLDVLPEDRGDLPEIELSWLLPDQDLPEARQISSGYTLHLDLKAVPPNRLRGDFHLVLPPSYRTSLSGDVELYSNRLRYRNGRVDTRYNSQETIAWVITDYLQRSSRQHDVQLLPLPLLDLSVERLDLEVEAHVAGVPRRSSLSLSRSEMHGWRVSDDRAAPLPEPSEEELLRTAPVPTTIVRGDARPLDRRIGFSLERLLGAPSRYLGARMQVVTERGRSAEGRFAGINEKGRLVIQHSLGGQGEASFLLRPGEVAQIELLEP</sequence>
<keyword evidence="1" id="KW-1133">Transmembrane helix</keyword>
<feature type="transmembrane region" description="Helical" evidence="1">
    <location>
        <begin position="29"/>
        <end position="49"/>
    </location>
</feature>
<gene>
    <name evidence="2" type="ORF">SAMN05216229_103285</name>
</gene>
<keyword evidence="1" id="KW-0472">Membrane</keyword>
<proteinExistence type="predicted"/>
<dbReference type="RefSeq" id="WP_092429158.1">
    <property type="nucleotide sequence ID" value="NZ_FOXM01000003.1"/>
</dbReference>
<evidence type="ECO:0000256" key="1">
    <source>
        <dbReference type="SAM" id="Phobius"/>
    </source>
</evidence>
<dbReference type="AlphaFoldDB" id="A0A1I5RCX1"/>
<name>A0A1I5RCX1_9GAMM</name>